<sequence>MGPNHFTRLMALLGAFGTDGLRTDGRPVYPYQLGTRHPRSGGNPQHCKKGPGRRHVQGKANKARRFERKLRNC</sequence>
<reference evidence="2 3" key="1">
    <citation type="submission" date="2019-10" db="EMBL/GenBank/DDBJ databases">
        <title>Draft genome sequence of Marinobacter hydrocarbonoclasticus NCT7M from the microbiome of the marine copepod.</title>
        <authorList>
            <person name="Nuttall R."/>
            <person name="Sharma G."/>
            <person name="Moisander P."/>
        </authorList>
    </citation>
    <scope>NUCLEOTIDE SEQUENCE [LARGE SCALE GENOMIC DNA]</scope>
    <source>
        <strain evidence="2 3">NCT7M</strain>
    </source>
</reference>
<feature type="region of interest" description="Disordered" evidence="1">
    <location>
        <begin position="33"/>
        <end position="73"/>
    </location>
</feature>
<accession>A0A833JRA4</accession>
<evidence type="ECO:0000313" key="2">
    <source>
        <dbReference type="EMBL" id="KAE8546166.1"/>
    </source>
</evidence>
<feature type="compositionally biased region" description="Basic residues" evidence="1">
    <location>
        <begin position="46"/>
        <end position="73"/>
    </location>
</feature>
<dbReference type="RefSeq" id="WP_153740402.1">
    <property type="nucleotide sequence ID" value="NZ_WBMP01000005.1"/>
</dbReference>
<gene>
    <name evidence="2" type="ORF">F6453_1412</name>
</gene>
<proteinExistence type="predicted"/>
<comment type="caution">
    <text evidence="2">The sequence shown here is derived from an EMBL/GenBank/DDBJ whole genome shotgun (WGS) entry which is preliminary data.</text>
</comment>
<dbReference type="Proteomes" id="UP000469950">
    <property type="component" value="Unassembled WGS sequence"/>
</dbReference>
<dbReference type="EMBL" id="WBMP01000005">
    <property type="protein sequence ID" value="KAE8546166.1"/>
    <property type="molecule type" value="Genomic_DNA"/>
</dbReference>
<organism evidence="2 3">
    <name type="scientific">Marinobacter nauticus</name>
    <name type="common">Marinobacter hydrocarbonoclasticus</name>
    <name type="synonym">Marinobacter aquaeolei</name>
    <dbReference type="NCBI Taxonomy" id="2743"/>
    <lineage>
        <taxon>Bacteria</taxon>
        <taxon>Pseudomonadati</taxon>
        <taxon>Pseudomonadota</taxon>
        <taxon>Gammaproteobacteria</taxon>
        <taxon>Pseudomonadales</taxon>
        <taxon>Marinobacteraceae</taxon>
        <taxon>Marinobacter</taxon>
    </lineage>
</organism>
<name>A0A833JRA4_MARNT</name>
<evidence type="ECO:0000313" key="3">
    <source>
        <dbReference type="Proteomes" id="UP000469950"/>
    </source>
</evidence>
<protein>
    <submittedName>
        <fullName evidence="2">Uncharacterized protein</fullName>
    </submittedName>
</protein>
<dbReference type="AlphaFoldDB" id="A0A833JRA4"/>
<evidence type="ECO:0000256" key="1">
    <source>
        <dbReference type="SAM" id="MobiDB-lite"/>
    </source>
</evidence>